<gene>
    <name evidence="5" type="primary">LOC106819009</name>
</gene>
<evidence type="ECO:0000313" key="4">
    <source>
        <dbReference type="Proteomes" id="UP000695022"/>
    </source>
</evidence>
<evidence type="ECO:0000259" key="3">
    <source>
        <dbReference type="PROSITE" id="PS50102"/>
    </source>
</evidence>
<sequence length="123" mass="13880">MNPLTNVRNINKLNETEIKLGISGKNSWHNQYKDSAWIFIGGLPYDLTEGDIICVFSQYGEIANINLVRDKKTGKTKGFCFLCYEDQRSTILAVDNFNSTKVCHVSGTLPIHLIPLLFTKTLL</sequence>
<dbReference type="InterPro" id="IPR045844">
    <property type="entry name" value="RRM_Ist3-like"/>
</dbReference>
<dbReference type="Gene3D" id="3.30.70.330">
    <property type="match status" value="1"/>
</dbReference>
<evidence type="ECO:0000313" key="5">
    <source>
        <dbReference type="RefSeq" id="XP_014679156.1"/>
    </source>
</evidence>
<name>A0ABM1F3Y5_PRICU</name>
<keyword evidence="1 2" id="KW-0694">RNA-binding</keyword>
<dbReference type="Pfam" id="PF00076">
    <property type="entry name" value="RRM_1"/>
    <property type="match status" value="1"/>
</dbReference>
<dbReference type="InterPro" id="IPR012677">
    <property type="entry name" value="Nucleotide-bd_a/b_plait_sf"/>
</dbReference>
<evidence type="ECO:0000256" key="2">
    <source>
        <dbReference type="PROSITE-ProRule" id="PRU00176"/>
    </source>
</evidence>
<dbReference type="PANTHER" id="PTHR45880:SF1">
    <property type="entry name" value="RNA-BINDING MOTIF PROTEIN, X-LINKED 2"/>
    <property type="match status" value="1"/>
</dbReference>
<dbReference type="SUPFAM" id="SSF54928">
    <property type="entry name" value="RNA-binding domain, RBD"/>
    <property type="match status" value="1"/>
</dbReference>
<dbReference type="InterPro" id="IPR035979">
    <property type="entry name" value="RBD_domain_sf"/>
</dbReference>
<dbReference type="GeneID" id="106819009"/>
<accession>A0ABM1F3Y5</accession>
<feature type="domain" description="RRM" evidence="3">
    <location>
        <begin position="36"/>
        <end position="107"/>
    </location>
</feature>
<dbReference type="SMART" id="SM00360">
    <property type="entry name" value="RRM"/>
    <property type="match status" value="1"/>
</dbReference>
<protein>
    <submittedName>
        <fullName evidence="5">RNA-binding motif protein, X-linked 2-like</fullName>
    </submittedName>
</protein>
<dbReference type="CDD" id="cd12411">
    <property type="entry name" value="RRM_ist3_like"/>
    <property type="match status" value="1"/>
</dbReference>
<organism evidence="4 5">
    <name type="scientific">Priapulus caudatus</name>
    <name type="common">Priapulid worm</name>
    <dbReference type="NCBI Taxonomy" id="37621"/>
    <lineage>
        <taxon>Eukaryota</taxon>
        <taxon>Metazoa</taxon>
        <taxon>Ecdysozoa</taxon>
        <taxon>Scalidophora</taxon>
        <taxon>Priapulida</taxon>
        <taxon>Priapulimorpha</taxon>
        <taxon>Priapulimorphida</taxon>
        <taxon>Priapulidae</taxon>
        <taxon>Priapulus</taxon>
    </lineage>
</organism>
<evidence type="ECO:0000256" key="1">
    <source>
        <dbReference type="ARBA" id="ARBA00022884"/>
    </source>
</evidence>
<dbReference type="InterPro" id="IPR000504">
    <property type="entry name" value="RRM_dom"/>
</dbReference>
<reference evidence="5" key="1">
    <citation type="submission" date="2025-08" db="UniProtKB">
        <authorList>
            <consortium name="RefSeq"/>
        </authorList>
    </citation>
    <scope>IDENTIFICATION</scope>
</reference>
<proteinExistence type="predicted"/>
<dbReference type="RefSeq" id="XP_014679156.1">
    <property type="nucleotide sequence ID" value="XM_014823670.1"/>
</dbReference>
<dbReference type="PANTHER" id="PTHR45880">
    <property type="entry name" value="RNA-BINDING MOTIF PROTEIN, X-LINKED 2"/>
    <property type="match status" value="1"/>
</dbReference>
<dbReference type="PROSITE" id="PS50102">
    <property type="entry name" value="RRM"/>
    <property type="match status" value="1"/>
</dbReference>
<dbReference type="Proteomes" id="UP000695022">
    <property type="component" value="Unplaced"/>
</dbReference>
<keyword evidence="4" id="KW-1185">Reference proteome</keyword>
<dbReference type="InterPro" id="IPR051847">
    <property type="entry name" value="RNA_proc/Spliceosome_comp"/>
</dbReference>